<sequence>MNGSDHDNEAFPMAADEQPHQDSAVVSPSHAPLLANLFLMTQITAYEGDVSDDDERDGDFGAIVYEDDATDRDERGGGFGAVPASEEEIAGLARAAVGDTREEQCVVCLESFKDGDDIRKLPCSHGFHNSCISDWLRVSCLCPQCRFALPADDEWSKPKTEFEHSATDYDGYENDAGPAGTDDGDDDDDNHDDDEDDDESRVYLIINVGRSI</sequence>
<accession>A0A3B6HXX1</accession>
<dbReference type="GO" id="GO:0005737">
    <property type="term" value="C:cytoplasm"/>
    <property type="evidence" value="ECO:0000318"/>
    <property type="project" value="GO_Central"/>
</dbReference>
<dbReference type="Gramene" id="TraesROB_scaffold_181067_01G000100.1">
    <property type="protein sequence ID" value="TraesROB_scaffold_181067_01G000100.1"/>
    <property type="gene ID" value="TraesROB_scaffold_181067_01G000100"/>
</dbReference>
<reference evidence="7" key="2">
    <citation type="submission" date="2018-10" db="UniProtKB">
        <authorList>
            <consortium name="EnsemblPlants"/>
        </authorList>
    </citation>
    <scope>IDENTIFICATION</scope>
</reference>
<evidence type="ECO:0000313" key="7">
    <source>
        <dbReference type="EnsemblPlants" id="TraesCS4A02G185700.1.cds1"/>
    </source>
</evidence>
<dbReference type="Gramene" id="TraesMAC4A03G02104300.1">
    <property type="protein sequence ID" value="TraesMAC4A03G02104300.1.CDS1"/>
    <property type="gene ID" value="TraesMAC4A03G02104300"/>
</dbReference>
<dbReference type="InterPro" id="IPR051834">
    <property type="entry name" value="RING_finger_E3_ligase"/>
</dbReference>
<name>A0A3B6HXX1_WHEAT</name>
<dbReference type="Gramene" id="TraesWEE_scaffold_186632_01G000100.1">
    <property type="protein sequence ID" value="TraesWEE_scaffold_186632_01G000100.1"/>
    <property type="gene ID" value="TraesWEE_scaffold_186632_01G000100"/>
</dbReference>
<dbReference type="Gramene" id="TraesNOR4A03G02126640.1">
    <property type="protein sequence ID" value="TraesNOR4A03G02126640.1.CDS1"/>
    <property type="gene ID" value="TraesNOR4A03G02126640"/>
</dbReference>
<dbReference type="Gramene" id="TraesCLE_scaffold_188682_01G000100.1">
    <property type="protein sequence ID" value="TraesCLE_scaffold_188682_01G000100.1"/>
    <property type="gene ID" value="TraesCLE_scaffold_188682_01G000100"/>
</dbReference>
<protein>
    <recommendedName>
        <fullName evidence="6">RING-type domain-containing protein</fullName>
    </recommendedName>
</protein>
<keyword evidence="2 4" id="KW-0863">Zinc-finger</keyword>
<feature type="compositionally biased region" description="Acidic residues" evidence="5">
    <location>
        <begin position="182"/>
        <end position="199"/>
    </location>
</feature>
<dbReference type="Gramene" id="TraesCAD_scaffold_135405_01G000100.1">
    <property type="protein sequence ID" value="TraesCAD_scaffold_135405_01G000100.1"/>
    <property type="gene ID" value="TraesCAD_scaffold_135405_01G000100"/>
</dbReference>
<dbReference type="Gramene" id="TraesLDM4A03G02103590.1">
    <property type="protein sequence ID" value="TraesLDM4A03G02103590.1.CDS1"/>
    <property type="gene ID" value="TraesLDM4A03G02103590"/>
</dbReference>
<organism evidence="7">
    <name type="scientific">Triticum aestivum</name>
    <name type="common">Wheat</name>
    <dbReference type="NCBI Taxonomy" id="4565"/>
    <lineage>
        <taxon>Eukaryota</taxon>
        <taxon>Viridiplantae</taxon>
        <taxon>Streptophyta</taxon>
        <taxon>Embryophyta</taxon>
        <taxon>Tracheophyta</taxon>
        <taxon>Spermatophyta</taxon>
        <taxon>Magnoliopsida</taxon>
        <taxon>Liliopsida</taxon>
        <taxon>Poales</taxon>
        <taxon>Poaceae</taxon>
        <taxon>BOP clade</taxon>
        <taxon>Pooideae</taxon>
        <taxon>Triticodae</taxon>
        <taxon>Triticeae</taxon>
        <taxon>Triticinae</taxon>
        <taxon>Triticum</taxon>
    </lineage>
</organism>
<feature type="region of interest" description="Disordered" evidence="5">
    <location>
        <begin position="1"/>
        <end position="27"/>
    </location>
</feature>
<reference evidence="7" key="1">
    <citation type="submission" date="2018-08" db="EMBL/GenBank/DDBJ databases">
        <authorList>
            <person name="Rossello M."/>
        </authorList>
    </citation>
    <scope>NUCLEOTIDE SEQUENCE [LARGE SCALE GENOMIC DNA]</scope>
    <source>
        <strain evidence="7">cv. Chinese Spring</strain>
    </source>
</reference>
<evidence type="ECO:0000256" key="3">
    <source>
        <dbReference type="ARBA" id="ARBA00022833"/>
    </source>
</evidence>
<dbReference type="Gramene" id="TraesARI4A03G02142280.1">
    <property type="protein sequence ID" value="TraesARI4A03G02142280.1.CDS1"/>
    <property type="gene ID" value="TraesARI4A03G02142280"/>
</dbReference>
<dbReference type="AlphaFoldDB" id="A0A3B6HXX1"/>
<dbReference type="Gramene" id="TraesSYM4A03G02132130.1">
    <property type="protein sequence ID" value="TraesSYM4A03G02132130.1.CDS1"/>
    <property type="gene ID" value="TraesSYM4A03G02132130"/>
</dbReference>
<dbReference type="Gramene" id="TraesJAG4A03G02106070.1">
    <property type="protein sequence ID" value="TraesJAG4A03G02106070.1.CDS1"/>
    <property type="gene ID" value="TraesJAG4A03G02106070"/>
</dbReference>
<dbReference type="GO" id="GO:0016567">
    <property type="term" value="P:protein ubiquitination"/>
    <property type="evidence" value="ECO:0000318"/>
    <property type="project" value="GO_Central"/>
</dbReference>
<evidence type="ECO:0000256" key="1">
    <source>
        <dbReference type="ARBA" id="ARBA00022723"/>
    </source>
</evidence>
<keyword evidence="8" id="KW-1185">Reference proteome</keyword>
<dbReference type="PANTHER" id="PTHR45931:SF23">
    <property type="entry name" value="OS12G0134500 PROTEIN"/>
    <property type="match status" value="1"/>
</dbReference>
<dbReference type="OrthoDB" id="21204at2759"/>
<dbReference type="PANTHER" id="PTHR45931">
    <property type="entry name" value="SI:CH211-59O9.10"/>
    <property type="match status" value="1"/>
</dbReference>
<dbReference type="Gene3D" id="3.30.40.10">
    <property type="entry name" value="Zinc/RING finger domain, C3HC4 (zinc finger)"/>
    <property type="match status" value="1"/>
</dbReference>
<dbReference type="InterPro" id="IPR001841">
    <property type="entry name" value="Znf_RING"/>
</dbReference>
<dbReference type="Gramene" id="TraesJUL4A03G02124120.1">
    <property type="protein sequence ID" value="TraesJUL4A03G02124120.1.CDS1"/>
    <property type="gene ID" value="TraesJUL4A03G02124120"/>
</dbReference>
<dbReference type="OMA" id="TREEQCV"/>
<dbReference type="STRING" id="4565.A0A3B6HXX1"/>
<dbReference type="Gramene" id="TraesCS4A03G0502000.1">
    <property type="protein sequence ID" value="TraesCS4A03G0502000.1.CDS1"/>
    <property type="gene ID" value="TraesCS4A03G0502000"/>
</dbReference>
<dbReference type="Gramene" id="TraesCS4A02G185700.1">
    <property type="protein sequence ID" value="TraesCS4A02G185700.1.cds1"/>
    <property type="gene ID" value="TraesCS4A02G185700"/>
</dbReference>
<dbReference type="SUPFAM" id="SSF57850">
    <property type="entry name" value="RING/U-box"/>
    <property type="match status" value="1"/>
</dbReference>
<dbReference type="InterPro" id="IPR013083">
    <property type="entry name" value="Znf_RING/FYVE/PHD"/>
</dbReference>
<dbReference type="Gramene" id="TraesLAC4A03G02058680.1">
    <property type="protein sequence ID" value="TraesLAC4A03G02058680.1.CDS1"/>
    <property type="gene ID" value="TraesLAC4A03G02058680"/>
</dbReference>
<dbReference type="GO" id="GO:0008270">
    <property type="term" value="F:zinc ion binding"/>
    <property type="evidence" value="ECO:0007669"/>
    <property type="project" value="UniProtKB-KW"/>
</dbReference>
<proteinExistence type="predicted"/>
<dbReference type="Pfam" id="PF13639">
    <property type="entry name" value="zf-RING_2"/>
    <property type="match status" value="1"/>
</dbReference>
<keyword evidence="1" id="KW-0479">Metal-binding</keyword>
<dbReference type="SMR" id="A0A3B6HXX1"/>
<evidence type="ECO:0000256" key="2">
    <source>
        <dbReference type="ARBA" id="ARBA00022771"/>
    </source>
</evidence>
<dbReference type="Gramene" id="TraesSTA4A03G02101420.1">
    <property type="protein sequence ID" value="TraesSTA4A03G02101420.1.CDS1"/>
    <property type="gene ID" value="TraesSTA4A03G02101420"/>
</dbReference>
<keyword evidence="3" id="KW-0862">Zinc</keyword>
<dbReference type="SMART" id="SM00184">
    <property type="entry name" value="RING"/>
    <property type="match status" value="1"/>
</dbReference>
<dbReference type="CDD" id="cd16454">
    <property type="entry name" value="RING-H2_PA-TM-RING"/>
    <property type="match status" value="1"/>
</dbReference>
<evidence type="ECO:0000256" key="4">
    <source>
        <dbReference type="PROSITE-ProRule" id="PRU00175"/>
    </source>
</evidence>
<dbReference type="Gramene" id="TraesRN4A0100510300.1">
    <property type="protein sequence ID" value="TraesRN4A0100510300.1"/>
    <property type="gene ID" value="TraesRN4A0100510300"/>
</dbReference>
<feature type="region of interest" description="Disordered" evidence="5">
    <location>
        <begin position="157"/>
        <end position="201"/>
    </location>
</feature>
<dbReference type="EnsemblPlants" id="TraesCS4A02G185700.1">
    <property type="protein sequence ID" value="TraesCS4A02G185700.1.cds1"/>
    <property type="gene ID" value="TraesCS4A02G185700"/>
</dbReference>
<evidence type="ECO:0000313" key="8">
    <source>
        <dbReference type="Proteomes" id="UP000019116"/>
    </source>
</evidence>
<evidence type="ECO:0000259" key="6">
    <source>
        <dbReference type="PROSITE" id="PS50089"/>
    </source>
</evidence>
<evidence type="ECO:0000256" key="5">
    <source>
        <dbReference type="SAM" id="MobiDB-lite"/>
    </source>
</evidence>
<dbReference type="Proteomes" id="UP000019116">
    <property type="component" value="Chromosome 4A"/>
</dbReference>
<dbReference type="GO" id="GO:0061630">
    <property type="term" value="F:ubiquitin protein ligase activity"/>
    <property type="evidence" value="ECO:0000318"/>
    <property type="project" value="GO_Central"/>
</dbReference>
<feature type="domain" description="RING-type" evidence="6">
    <location>
        <begin position="105"/>
        <end position="146"/>
    </location>
</feature>
<feature type="compositionally biased region" description="Basic and acidic residues" evidence="5">
    <location>
        <begin position="157"/>
        <end position="167"/>
    </location>
</feature>
<dbReference type="PROSITE" id="PS50089">
    <property type="entry name" value="ZF_RING_2"/>
    <property type="match status" value="1"/>
</dbReference>